<name>A0AAX6HFY2_IRIPA</name>
<feature type="domain" description="DUF6469" evidence="8">
    <location>
        <begin position="86"/>
        <end position="214"/>
    </location>
</feature>
<organism evidence="9 10">
    <name type="scientific">Iris pallida</name>
    <name type="common">Sweet iris</name>
    <dbReference type="NCBI Taxonomy" id="29817"/>
    <lineage>
        <taxon>Eukaryota</taxon>
        <taxon>Viridiplantae</taxon>
        <taxon>Streptophyta</taxon>
        <taxon>Embryophyta</taxon>
        <taxon>Tracheophyta</taxon>
        <taxon>Spermatophyta</taxon>
        <taxon>Magnoliopsida</taxon>
        <taxon>Liliopsida</taxon>
        <taxon>Asparagales</taxon>
        <taxon>Iridaceae</taxon>
        <taxon>Iridoideae</taxon>
        <taxon>Irideae</taxon>
        <taxon>Iris</taxon>
    </lineage>
</organism>
<evidence type="ECO:0000259" key="8">
    <source>
        <dbReference type="Pfam" id="PF20073"/>
    </source>
</evidence>
<dbReference type="GO" id="GO:0004386">
    <property type="term" value="F:helicase activity"/>
    <property type="evidence" value="ECO:0007669"/>
    <property type="project" value="UniProtKB-KW"/>
</dbReference>
<proteinExistence type="predicted"/>
<feature type="compositionally biased region" description="Basic and acidic residues" evidence="5">
    <location>
        <begin position="9"/>
        <end position="20"/>
    </location>
</feature>
<evidence type="ECO:0000256" key="3">
    <source>
        <dbReference type="ARBA" id="ARBA00022806"/>
    </source>
</evidence>
<dbReference type="GO" id="GO:0005694">
    <property type="term" value="C:chromosome"/>
    <property type="evidence" value="ECO:0007669"/>
    <property type="project" value="UniProtKB-ARBA"/>
</dbReference>
<reference evidence="9" key="1">
    <citation type="journal article" date="2023" name="GigaByte">
        <title>Genome assembly of the bearded iris, Iris pallida Lam.</title>
        <authorList>
            <person name="Bruccoleri R.E."/>
            <person name="Oakeley E.J."/>
            <person name="Faust A.M.E."/>
            <person name="Altorfer M."/>
            <person name="Dessus-Babus S."/>
            <person name="Burckhardt D."/>
            <person name="Oertli M."/>
            <person name="Naumann U."/>
            <person name="Petersen F."/>
            <person name="Wong J."/>
        </authorList>
    </citation>
    <scope>NUCLEOTIDE SEQUENCE</scope>
    <source>
        <strain evidence="9">GSM-AAB239-AS_SAM_17_03QT</strain>
    </source>
</reference>
<evidence type="ECO:0000259" key="7">
    <source>
        <dbReference type="Pfam" id="PF13087"/>
    </source>
</evidence>
<dbReference type="GO" id="GO:0016787">
    <property type="term" value="F:hydrolase activity"/>
    <property type="evidence" value="ECO:0007669"/>
    <property type="project" value="UniProtKB-KW"/>
</dbReference>
<gene>
    <name evidence="9" type="ORF">M6B38_314800</name>
</gene>
<keyword evidence="4" id="KW-0067">ATP-binding</keyword>
<keyword evidence="2" id="KW-0378">Hydrolase</keyword>
<evidence type="ECO:0000256" key="1">
    <source>
        <dbReference type="ARBA" id="ARBA00022741"/>
    </source>
</evidence>
<dbReference type="Pfam" id="PF20073">
    <property type="entry name" value="DUF6469"/>
    <property type="match status" value="1"/>
</dbReference>
<evidence type="ECO:0000256" key="5">
    <source>
        <dbReference type="SAM" id="MobiDB-lite"/>
    </source>
</evidence>
<protein>
    <submittedName>
        <fullName evidence="9">Helicase SEN1-like</fullName>
    </submittedName>
</protein>
<evidence type="ECO:0000313" key="10">
    <source>
        <dbReference type="Proteomes" id="UP001140949"/>
    </source>
</evidence>
<comment type="caution">
    <text evidence="9">The sequence shown here is derived from an EMBL/GenBank/DDBJ whole genome shotgun (WGS) entry which is preliminary data.</text>
</comment>
<dbReference type="InterPro" id="IPR041677">
    <property type="entry name" value="DNA2/NAM7_AAA_11"/>
</dbReference>
<evidence type="ECO:0000313" key="9">
    <source>
        <dbReference type="EMBL" id="KAJ6839424.1"/>
    </source>
</evidence>
<dbReference type="AlphaFoldDB" id="A0AAX6HFY2"/>
<accession>A0AAX6HFY2</accession>
<dbReference type="SUPFAM" id="SSF52540">
    <property type="entry name" value="P-loop containing nucleoside triphosphate hydrolases"/>
    <property type="match status" value="1"/>
</dbReference>
<evidence type="ECO:0000256" key="4">
    <source>
        <dbReference type="ARBA" id="ARBA00022840"/>
    </source>
</evidence>
<dbReference type="EMBL" id="JANAVB010009999">
    <property type="protein sequence ID" value="KAJ6839424.1"/>
    <property type="molecule type" value="Genomic_DNA"/>
</dbReference>
<dbReference type="Pfam" id="PF13087">
    <property type="entry name" value="AAA_12"/>
    <property type="match status" value="1"/>
</dbReference>
<feature type="domain" description="DNA2/NAM7 helicase-like C-terminal" evidence="7">
    <location>
        <begin position="625"/>
        <end position="820"/>
    </location>
</feature>
<dbReference type="GO" id="GO:0005524">
    <property type="term" value="F:ATP binding"/>
    <property type="evidence" value="ECO:0007669"/>
    <property type="project" value="UniProtKB-KW"/>
</dbReference>
<dbReference type="InterPro" id="IPR045529">
    <property type="entry name" value="DUF6469"/>
</dbReference>
<keyword evidence="3 9" id="KW-0347">Helicase</keyword>
<dbReference type="Proteomes" id="UP001140949">
    <property type="component" value="Unassembled WGS sequence"/>
</dbReference>
<dbReference type="InterPro" id="IPR045055">
    <property type="entry name" value="DNA2/NAM7-like"/>
</dbReference>
<feature type="domain" description="DNA2/NAM7 helicase helicase" evidence="6">
    <location>
        <begin position="257"/>
        <end position="617"/>
    </location>
</feature>
<dbReference type="InterPro" id="IPR027417">
    <property type="entry name" value="P-loop_NTPase"/>
</dbReference>
<sequence length="969" mass="109467">MGRKGRKGREKEKEGGGKKPKGELARLIFSWSLVDIYNKDLFKHNVVKIPNTFKSLDGYLMSFVFPFLEELRADLCSCFEALSQAPFVNILTLKRTNSKKTCSYYILVGTATNASHGGENRIYKPKRGDVFVLSNVKPTDVSDLNQYDNPYNVALVTKGGDDDEELPPNTYIISSSNAIDNTKYKEKEKKTFLFAVYLFNITTYRRIWNALNMKAMKNREITLIKKALYTDSSVSSSKDATDLPPISTMDSLLQFGLNESQNNAVLSCISARHCYNRHSIKLIWGPPGTGKTKTVCTLLWMLHTGKCRTLTCAPTNTAVVQVVSRLLVLVKEHPANDALPMGDIVLFGNKDRMKVDDNLCEVFLDHRVKKLADCFSPHTGWRHCLIGTKNFFENCVSQYHDYLKDTSMKGMETAASSLEVFVKRRFNATVDKLILCLKTLCQHLPRASISEESFRNMILLIDLLQNFRKLLHKNVIRKHLAEIFIADEEVFNSTFEVPDLNGCAASESSRTRLLQKIRVQCLQILITLCETLKLPTTTHKRSIQEFCLRTASLIFCTASSSSKMHAVGKMEPLEFLVIDEAAQLKECETLIPLQLSGLRHVVLIGDECQLPAMVKSKVSENALFGRSLFERLSSLGHKKFLLNTQYRMNPSISLFPNANFYDGQILDAPSVLNEKRKKYYLSGPMFGSYSFINIESGREVSDDLGHSMKNMVEVAAILHILKRLFSACITLKERLTIGIICPYTAQVLAIQEKLVNKYKNNGNFIVKVNSVDSFQGSEEDIIIFSTVRSNKNGSIGFLANHQRTNVALTRARYSLWILGDGTTLAKSESIWESLISDAKRRGCFFNAEEDKDIANAINTVCYVKSRHIKKTRNKPCEIDGGMEHRQLMSPTEFKNTRASNSAARTPKPENKNKYIKRIPAAPIKKKKDKIWVKSEEMQNHSVTLNMLEKPDDLHITSLTEMAQNLSISP</sequence>
<dbReference type="FunFam" id="3.40.50.300:FF:000326">
    <property type="entry name" value="P-loop containing nucleoside triphosphate hydrolase"/>
    <property type="match status" value="1"/>
</dbReference>
<evidence type="ECO:0000256" key="2">
    <source>
        <dbReference type="ARBA" id="ARBA00022801"/>
    </source>
</evidence>
<evidence type="ECO:0000259" key="6">
    <source>
        <dbReference type="Pfam" id="PF13086"/>
    </source>
</evidence>
<dbReference type="CDD" id="cd18808">
    <property type="entry name" value="SF1_C_Upf1"/>
    <property type="match status" value="1"/>
</dbReference>
<dbReference type="PANTHER" id="PTHR10887">
    <property type="entry name" value="DNA2/NAM7 HELICASE FAMILY"/>
    <property type="match status" value="1"/>
</dbReference>
<keyword evidence="10" id="KW-1185">Reference proteome</keyword>
<keyword evidence="1" id="KW-0547">Nucleotide-binding</keyword>
<dbReference type="InterPro" id="IPR047187">
    <property type="entry name" value="SF1_C_Upf1"/>
</dbReference>
<reference evidence="9" key="2">
    <citation type="submission" date="2023-04" db="EMBL/GenBank/DDBJ databases">
        <authorList>
            <person name="Bruccoleri R.E."/>
            <person name="Oakeley E.J."/>
            <person name="Faust A.-M."/>
            <person name="Dessus-Babus S."/>
            <person name="Altorfer M."/>
            <person name="Burckhardt D."/>
            <person name="Oertli M."/>
            <person name="Naumann U."/>
            <person name="Petersen F."/>
            <person name="Wong J."/>
        </authorList>
    </citation>
    <scope>NUCLEOTIDE SEQUENCE</scope>
    <source>
        <strain evidence="9">GSM-AAB239-AS_SAM_17_03QT</strain>
        <tissue evidence="9">Leaf</tissue>
    </source>
</reference>
<dbReference type="Gene3D" id="3.40.50.300">
    <property type="entry name" value="P-loop containing nucleotide triphosphate hydrolases"/>
    <property type="match status" value="2"/>
</dbReference>
<dbReference type="PANTHER" id="PTHR10887:SF515">
    <property type="entry name" value="P-LOOP CONTAINING NUCLEOSIDE TRIPHOSPHATE HYDROLASES SUPERFAMILY PROTEIN"/>
    <property type="match status" value="1"/>
</dbReference>
<dbReference type="InterPro" id="IPR041679">
    <property type="entry name" value="DNA2/NAM7-like_C"/>
</dbReference>
<dbReference type="Pfam" id="PF13086">
    <property type="entry name" value="AAA_11"/>
    <property type="match status" value="1"/>
</dbReference>
<feature type="region of interest" description="Disordered" evidence="5">
    <location>
        <begin position="1"/>
        <end position="20"/>
    </location>
</feature>